<reference evidence="2" key="1">
    <citation type="submission" date="2019-10" db="EMBL/GenBank/DDBJ databases">
        <title>Conservation and host-specific expression of non-tandemly repeated heterogenous ribosome RNA gene in arbuscular mycorrhizal fungi.</title>
        <authorList>
            <person name="Maeda T."/>
            <person name="Kobayashi Y."/>
            <person name="Nakagawa T."/>
            <person name="Ezawa T."/>
            <person name="Yamaguchi K."/>
            <person name="Bino T."/>
            <person name="Nishimoto Y."/>
            <person name="Shigenobu S."/>
            <person name="Kawaguchi M."/>
        </authorList>
    </citation>
    <scope>NUCLEOTIDE SEQUENCE</scope>
    <source>
        <strain evidence="2">HR1</strain>
    </source>
</reference>
<dbReference type="InterPro" id="IPR006597">
    <property type="entry name" value="Sel1-like"/>
</dbReference>
<comment type="caution">
    <text evidence="2">The sequence shown here is derived from an EMBL/GenBank/DDBJ whole genome shotgun (WGS) entry which is preliminary data.</text>
</comment>
<keyword evidence="2" id="KW-0418">Kinase</keyword>
<dbReference type="GO" id="GO:0005524">
    <property type="term" value="F:ATP binding"/>
    <property type="evidence" value="ECO:0007669"/>
    <property type="project" value="InterPro"/>
</dbReference>
<dbReference type="InterPro" id="IPR011009">
    <property type="entry name" value="Kinase-like_dom_sf"/>
</dbReference>
<gene>
    <name evidence="2" type="ORF">RCL2_002411800</name>
</gene>
<dbReference type="SMART" id="SM00671">
    <property type="entry name" value="SEL1"/>
    <property type="match status" value="2"/>
</dbReference>
<dbReference type="InterPro" id="IPR008266">
    <property type="entry name" value="Tyr_kinase_AS"/>
</dbReference>
<dbReference type="Proteomes" id="UP000615446">
    <property type="component" value="Unassembled WGS sequence"/>
</dbReference>
<dbReference type="InterPro" id="IPR001245">
    <property type="entry name" value="Ser-Thr/Tyr_kinase_cat_dom"/>
</dbReference>
<feature type="domain" description="Protein kinase" evidence="1">
    <location>
        <begin position="1"/>
        <end position="278"/>
    </location>
</feature>
<dbReference type="OrthoDB" id="346907at2759"/>
<name>A0A8H3LYW3_9GLOM</name>
<dbReference type="GO" id="GO:0007169">
    <property type="term" value="P:cell surface receptor protein tyrosine kinase signaling pathway"/>
    <property type="evidence" value="ECO:0007669"/>
    <property type="project" value="TreeGrafter"/>
</dbReference>
<dbReference type="SUPFAM" id="SSF56112">
    <property type="entry name" value="Protein kinase-like (PK-like)"/>
    <property type="match status" value="1"/>
</dbReference>
<dbReference type="PANTHER" id="PTHR24416:SF611">
    <property type="entry name" value="TYROSINE-PROTEIN KINASE TRANSMEMBRANE RECEPTOR ROR"/>
    <property type="match status" value="1"/>
</dbReference>
<dbReference type="AlphaFoldDB" id="A0A8H3LYW3"/>
<dbReference type="EMBL" id="BLAL01000259">
    <property type="protein sequence ID" value="GES97527.1"/>
    <property type="molecule type" value="Genomic_DNA"/>
</dbReference>
<dbReference type="GO" id="GO:0004714">
    <property type="term" value="F:transmembrane receptor protein tyrosine kinase activity"/>
    <property type="evidence" value="ECO:0007669"/>
    <property type="project" value="TreeGrafter"/>
</dbReference>
<dbReference type="GO" id="GO:0005886">
    <property type="term" value="C:plasma membrane"/>
    <property type="evidence" value="ECO:0007669"/>
    <property type="project" value="TreeGrafter"/>
</dbReference>
<accession>A0A8H3LYW3</accession>
<keyword evidence="2" id="KW-0808">Transferase</keyword>
<evidence type="ECO:0000259" key="1">
    <source>
        <dbReference type="PROSITE" id="PS50011"/>
    </source>
</evidence>
<dbReference type="PROSITE" id="PS50011">
    <property type="entry name" value="PROTEIN_KINASE_DOM"/>
    <property type="match status" value="1"/>
</dbReference>
<organism evidence="2 3">
    <name type="scientific">Rhizophagus clarus</name>
    <dbReference type="NCBI Taxonomy" id="94130"/>
    <lineage>
        <taxon>Eukaryota</taxon>
        <taxon>Fungi</taxon>
        <taxon>Fungi incertae sedis</taxon>
        <taxon>Mucoromycota</taxon>
        <taxon>Glomeromycotina</taxon>
        <taxon>Glomeromycetes</taxon>
        <taxon>Glomerales</taxon>
        <taxon>Glomeraceae</taxon>
        <taxon>Rhizophagus</taxon>
    </lineage>
</organism>
<protein>
    <submittedName>
        <fullName evidence="2">Kinase-like domain-containing protein</fullName>
    </submittedName>
</protein>
<sequence length="405" mass="46844">MIIQNMQRNIKKEGEEKIRNKIDNIFSTSSLFSLPFDDYEEADEAERTQNIIKFYGLTSDGYKTYFVNEWAEKGNLREYILAHGQNIDLKWKIRTACDIANGLNFLNAVKMVHGDVSAVNIVITDHDTIKITNFKFVKFIEEGAIMNSVSKESIRYIAPEIVDIVKYQDLVNKSFDQNPGFRPMLSRLLTDLQDIFRNLETPSHVNSFSNSPKILPVQKVSQSTIEAAEDCTITNWNSFIIDWSSFDYMSLDQAIKCHKKDNVDKETLYKCFDTYANMDNPRAKYWKAYCISKGWSNIDCSDDEKYKFSLQLFKAAADYGDKIPDAQIRYAKIIMKDKGNNEEATKYFLKAAKNGHVVAMYSIATYYYSRKEYELGNYYMTNAANKGYEQAINYCKKENIPNNDV</sequence>
<evidence type="ECO:0000313" key="3">
    <source>
        <dbReference type="Proteomes" id="UP000615446"/>
    </source>
</evidence>
<dbReference type="SUPFAM" id="SSF81901">
    <property type="entry name" value="HCP-like"/>
    <property type="match status" value="1"/>
</dbReference>
<dbReference type="PANTHER" id="PTHR24416">
    <property type="entry name" value="TYROSINE-PROTEIN KINASE RECEPTOR"/>
    <property type="match status" value="1"/>
</dbReference>
<dbReference type="GO" id="GO:0043235">
    <property type="term" value="C:receptor complex"/>
    <property type="evidence" value="ECO:0007669"/>
    <property type="project" value="TreeGrafter"/>
</dbReference>
<evidence type="ECO:0000313" key="2">
    <source>
        <dbReference type="EMBL" id="GES97527.1"/>
    </source>
</evidence>
<dbReference type="Gene3D" id="1.10.510.10">
    <property type="entry name" value="Transferase(Phosphotransferase) domain 1"/>
    <property type="match status" value="1"/>
</dbReference>
<dbReference type="Gene3D" id="1.25.40.10">
    <property type="entry name" value="Tetratricopeptide repeat domain"/>
    <property type="match status" value="1"/>
</dbReference>
<dbReference type="PROSITE" id="PS00109">
    <property type="entry name" value="PROTEIN_KINASE_TYR"/>
    <property type="match status" value="1"/>
</dbReference>
<dbReference type="InterPro" id="IPR000719">
    <property type="entry name" value="Prot_kinase_dom"/>
</dbReference>
<dbReference type="InterPro" id="IPR011990">
    <property type="entry name" value="TPR-like_helical_dom_sf"/>
</dbReference>
<dbReference type="Pfam" id="PF07714">
    <property type="entry name" value="PK_Tyr_Ser-Thr"/>
    <property type="match status" value="1"/>
</dbReference>
<dbReference type="InterPro" id="IPR050122">
    <property type="entry name" value="RTK"/>
</dbReference>
<proteinExistence type="predicted"/>